<gene>
    <name evidence="2" type="ORF">RUJ08_16845</name>
    <name evidence="3" type="ORF">RXA29_03310</name>
</gene>
<dbReference type="InterPro" id="IPR009081">
    <property type="entry name" value="PP-bd_ACP"/>
</dbReference>
<feature type="domain" description="Carrier" evidence="1">
    <location>
        <begin position="3"/>
        <end position="80"/>
    </location>
</feature>
<sequence length="89" mass="10205">MGELDEALSGYLVALAAKILKCEPADIEWESDIDEYGFESMEVNQYCADLNKFFSIKLTPVVFLEVNSLQGLSEYLKKHHFNRLEMVLL</sequence>
<evidence type="ECO:0000313" key="3">
    <source>
        <dbReference type="EMBL" id="WOA53288.1"/>
    </source>
</evidence>
<protein>
    <submittedName>
        <fullName evidence="3">Acyl carrier protein</fullName>
    </submittedName>
</protein>
<dbReference type="Pfam" id="PF00550">
    <property type="entry name" value="PP-binding"/>
    <property type="match status" value="1"/>
</dbReference>
<reference evidence="3" key="2">
    <citation type="submission" date="2023-10" db="EMBL/GenBank/DDBJ databases">
        <title>Clonality and diversity in the soft rot Dickeya solani phytopathogen.</title>
        <authorList>
            <person name="Pedron J."/>
            <person name="Van Gijsegem F."/>
            <person name="Portier P."/>
            <person name="Taghouti G."/>
        </authorList>
    </citation>
    <scope>NUCLEOTIDE SEQUENCE</scope>
    <source>
        <strain evidence="3">CFBP5647</strain>
    </source>
</reference>
<dbReference type="Gene3D" id="1.10.1200.10">
    <property type="entry name" value="ACP-like"/>
    <property type="match status" value="1"/>
</dbReference>
<dbReference type="PROSITE" id="PS50075">
    <property type="entry name" value="CARRIER"/>
    <property type="match status" value="1"/>
</dbReference>
<evidence type="ECO:0000313" key="4">
    <source>
        <dbReference type="Proteomes" id="UP001187868"/>
    </source>
</evidence>
<reference evidence="2 4" key="1">
    <citation type="submission" date="2023-10" db="EMBL/GenBank/DDBJ databases">
        <title>Clonality and diversity in the soft rot Dickeya solani phytopathogen.</title>
        <authorList>
            <person name="Pedron J."/>
            <person name="Van Gijisegem F."/>
            <person name="Portier P."/>
            <person name="Taghouti G."/>
        </authorList>
    </citation>
    <scope>NUCLEOTIDE SEQUENCE [LARGE SCALE GENOMIC DNA]</scope>
    <source>
        <strain evidence="2 4">FVG2-MFV017-A9</strain>
    </source>
</reference>
<dbReference type="RefSeq" id="WP_022635048.1">
    <property type="nucleotide sequence ID" value="NZ_CP017454.1"/>
</dbReference>
<name>A0AAP8U0D5_9GAMM</name>
<dbReference type="SUPFAM" id="SSF47336">
    <property type="entry name" value="ACP-like"/>
    <property type="match status" value="1"/>
</dbReference>
<proteinExistence type="predicted"/>
<keyword evidence="4" id="KW-1185">Reference proteome</keyword>
<organism evidence="3 5">
    <name type="scientific">Dickeya solani</name>
    <dbReference type="NCBI Taxonomy" id="1089444"/>
    <lineage>
        <taxon>Bacteria</taxon>
        <taxon>Pseudomonadati</taxon>
        <taxon>Pseudomonadota</taxon>
        <taxon>Gammaproteobacteria</taxon>
        <taxon>Enterobacterales</taxon>
        <taxon>Pectobacteriaceae</taxon>
        <taxon>Dickeya</taxon>
    </lineage>
</organism>
<dbReference type="EMBL" id="CP136339">
    <property type="protein sequence ID" value="WOA53288.1"/>
    <property type="molecule type" value="Genomic_DNA"/>
</dbReference>
<evidence type="ECO:0000313" key="5">
    <source>
        <dbReference type="Proteomes" id="UP001304423"/>
    </source>
</evidence>
<dbReference type="GeneID" id="43518196"/>
<dbReference type="EMBL" id="JAWLLM010000017">
    <property type="protein sequence ID" value="MDV7043798.1"/>
    <property type="molecule type" value="Genomic_DNA"/>
</dbReference>
<accession>A0AAP8U0D5</accession>
<dbReference type="InterPro" id="IPR036736">
    <property type="entry name" value="ACP-like_sf"/>
</dbReference>
<dbReference type="AlphaFoldDB" id="A0AAP8U0D5"/>
<dbReference type="Proteomes" id="UP001304423">
    <property type="component" value="Chromosome"/>
</dbReference>
<dbReference type="Proteomes" id="UP001187868">
    <property type="component" value="Unassembled WGS sequence"/>
</dbReference>
<evidence type="ECO:0000313" key="2">
    <source>
        <dbReference type="EMBL" id="MDV7043798.1"/>
    </source>
</evidence>
<evidence type="ECO:0000259" key="1">
    <source>
        <dbReference type="PROSITE" id="PS50075"/>
    </source>
</evidence>